<sequence>MKNILNIFKHDVQRFHKNVIAWIVILGITVVPALYAWFNIAASWDPYENTKDLKVAVASADKGYEGELLPVRLNLGDNVLSALRENEQLDWTFTNRDKALDGVKSGKYYAAIVIPEDFSKNLMSLFSSDVTNPEIIYYSNAKENAIAPKVTDKGASAVQTQVKEVFIETISDTALSAMQTVADTADAKGTDSIVAALISNLEKMSSDLAAASGTIQAFAAMTDSTQQMLETTAAFLKQSGDHSDKSLETLEQTETAFSDMRGAVSGATDGINRALADSGSYYEQIESAIRDALSALSSDTSAAADTLDTLAGKVGTMIDAYQALSDTFLALGDEHPELAPLTGKITGRMNESISVQETLRDRLLGTAASIRNHGENAAGSQEELNQLLQQNAQSLAEVKADYEQNVKSSLDGLFGSLGDTKSSISGLLKQLDDSAAGVYSLSGPASSDLSQIKKTLDTSGELLDQVSSRLSATVDQLKKVRDSGDFGTLENIIGGDKDSISAFLSAPVNLATEKLYPIENYGSSMAPFYSTLAIWVGGIVLVAMLKVTVSQESLRGMNKVKDHQMYLGRYILFLIIGLMQSGLICLGDLFYLEIQCRHPFLFLLAGWVTSIVYVNIIYTLTVSFGDIGKAICVVLLVMQVAGSGGTFPIEVAPAFFRKVYPLLPFTHSMAAMRECIGGMYGMTYIKELGALGIFLILSLILGLVLRKPVIRLNEAFTEKLESTHLI</sequence>
<comment type="subcellular location">
    <subcellularLocation>
        <location evidence="1">Membrane</location>
        <topology evidence="1">Multi-pass membrane protein</topology>
    </subcellularLocation>
</comment>
<dbReference type="Gene3D" id="3.40.1710.10">
    <property type="entry name" value="abc type-2 transporter like domain"/>
    <property type="match status" value="1"/>
</dbReference>
<feature type="transmembrane region" description="Helical" evidence="6">
    <location>
        <begin position="528"/>
        <end position="549"/>
    </location>
</feature>
<keyword evidence="4 6" id="KW-0472">Membrane</keyword>
<name>A0A2Y9BE60_9FIRM</name>
<dbReference type="AlphaFoldDB" id="A0A2Y9BE60"/>
<dbReference type="InterPro" id="IPR013525">
    <property type="entry name" value="ABC2_TM"/>
</dbReference>
<evidence type="ECO:0000256" key="5">
    <source>
        <dbReference type="SAM" id="Coils"/>
    </source>
</evidence>
<evidence type="ECO:0000256" key="6">
    <source>
        <dbReference type="SAM" id="Phobius"/>
    </source>
</evidence>
<keyword evidence="5" id="KW-0175">Coiled coil</keyword>
<comment type="caution">
    <text evidence="8">The sequence shown here is derived from an EMBL/GenBank/DDBJ whole genome shotgun (WGS) entry which is preliminary data.</text>
</comment>
<feature type="coiled-coil region" evidence="5">
    <location>
        <begin position="370"/>
        <end position="405"/>
    </location>
</feature>
<evidence type="ECO:0000313" key="9">
    <source>
        <dbReference type="Proteomes" id="UP000245845"/>
    </source>
</evidence>
<dbReference type="InterPro" id="IPR051328">
    <property type="entry name" value="T7SS_ABC-Transporter"/>
</dbReference>
<keyword evidence="3 6" id="KW-1133">Transmembrane helix</keyword>
<feature type="transmembrane region" description="Helical" evidence="6">
    <location>
        <begin position="630"/>
        <end position="656"/>
    </location>
</feature>
<evidence type="ECO:0000256" key="2">
    <source>
        <dbReference type="ARBA" id="ARBA00022692"/>
    </source>
</evidence>
<keyword evidence="2 6" id="KW-0812">Transmembrane</keyword>
<dbReference type="OrthoDB" id="9811483at2"/>
<evidence type="ECO:0000313" key="8">
    <source>
        <dbReference type="EMBL" id="PWJ29453.1"/>
    </source>
</evidence>
<dbReference type="InterPro" id="IPR017501">
    <property type="entry name" value="Phage_infect_YhgE_C"/>
</dbReference>
<evidence type="ECO:0000256" key="3">
    <source>
        <dbReference type="ARBA" id="ARBA00022989"/>
    </source>
</evidence>
<dbReference type="NCBIfam" id="TIGR03061">
    <property type="entry name" value="pip_yhgE_Nterm"/>
    <property type="match status" value="1"/>
</dbReference>
<proteinExistence type="predicted"/>
<feature type="transmembrane region" description="Helical" evidence="6">
    <location>
        <begin position="688"/>
        <end position="705"/>
    </location>
</feature>
<accession>A0A2Y9BE60</accession>
<dbReference type="Pfam" id="PF12698">
    <property type="entry name" value="ABC2_membrane_3"/>
    <property type="match status" value="2"/>
</dbReference>
<gene>
    <name evidence="8" type="ORF">A8806_106191</name>
</gene>
<keyword evidence="9" id="KW-1185">Reference proteome</keyword>
<feature type="transmembrane region" description="Helical" evidence="6">
    <location>
        <begin position="20"/>
        <end position="38"/>
    </location>
</feature>
<dbReference type="Proteomes" id="UP000245845">
    <property type="component" value="Unassembled WGS sequence"/>
</dbReference>
<feature type="domain" description="ABC-2 type transporter transmembrane" evidence="7">
    <location>
        <begin position="24"/>
        <end position="197"/>
    </location>
</feature>
<feature type="transmembrane region" description="Helical" evidence="6">
    <location>
        <begin position="598"/>
        <end position="618"/>
    </location>
</feature>
<dbReference type="GO" id="GO:0140359">
    <property type="term" value="F:ABC-type transporter activity"/>
    <property type="evidence" value="ECO:0007669"/>
    <property type="project" value="InterPro"/>
</dbReference>
<dbReference type="PANTHER" id="PTHR43077">
    <property type="entry name" value="TRANSPORT PERMEASE YVFS-RELATED"/>
    <property type="match status" value="1"/>
</dbReference>
<dbReference type="NCBIfam" id="TIGR03062">
    <property type="entry name" value="pip_yhgE_Cterm"/>
    <property type="match status" value="1"/>
</dbReference>
<evidence type="ECO:0000256" key="1">
    <source>
        <dbReference type="ARBA" id="ARBA00004141"/>
    </source>
</evidence>
<dbReference type="GO" id="GO:0016020">
    <property type="term" value="C:membrane"/>
    <property type="evidence" value="ECO:0007669"/>
    <property type="project" value="UniProtKB-SubCell"/>
</dbReference>
<dbReference type="PANTHER" id="PTHR43077:SF10">
    <property type="entry name" value="TRANSPORT PERMEASE PROTEIN"/>
    <property type="match status" value="1"/>
</dbReference>
<protein>
    <submittedName>
        <fullName evidence="8">Putative membrane protein</fullName>
    </submittedName>
</protein>
<dbReference type="InterPro" id="IPR017500">
    <property type="entry name" value="Phage_infect_YhgE_N"/>
</dbReference>
<organism evidence="8 9">
    <name type="scientific">Faecalicatena orotica</name>
    <dbReference type="NCBI Taxonomy" id="1544"/>
    <lineage>
        <taxon>Bacteria</taxon>
        <taxon>Bacillati</taxon>
        <taxon>Bacillota</taxon>
        <taxon>Clostridia</taxon>
        <taxon>Lachnospirales</taxon>
        <taxon>Lachnospiraceae</taxon>
        <taxon>Faecalicatena</taxon>
    </lineage>
</organism>
<dbReference type="SUPFAM" id="SSF58104">
    <property type="entry name" value="Methyl-accepting chemotaxis protein (MCP) signaling domain"/>
    <property type="match status" value="1"/>
</dbReference>
<reference evidence="8 9" key="1">
    <citation type="submission" date="2018-05" db="EMBL/GenBank/DDBJ databases">
        <title>The Hungate 1000. A catalogue of reference genomes from the rumen microbiome.</title>
        <authorList>
            <person name="Kelly W."/>
        </authorList>
    </citation>
    <scope>NUCLEOTIDE SEQUENCE [LARGE SCALE GENOMIC DNA]</scope>
    <source>
        <strain evidence="8 9">NLAE-zl-C242</strain>
    </source>
</reference>
<dbReference type="EMBL" id="QGDL01000006">
    <property type="protein sequence ID" value="PWJ29453.1"/>
    <property type="molecule type" value="Genomic_DNA"/>
</dbReference>
<evidence type="ECO:0000259" key="7">
    <source>
        <dbReference type="Pfam" id="PF12698"/>
    </source>
</evidence>
<evidence type="ECO:0000256" key="4">
    <source>
        <dbReference type="ARBA" id="ARBA00023136"/>
    </source>
</evidence>
<dbReference type="RefSeq" id="WP_109731300.1">
    <property type="nucleotide sequence ID" value="NZ_BAAACK010000026.1"/>
</dbReference>
<feature type="domain" description="ABC-2 type transporter transmembrane" evidence="7">
    <location>
        <begin position="377"/>
        <end position="703"/>
    </location>
</feature>
<feature type="transmembrane region" description="Helical" evidence="6">
    <location>
        <begin position="570"/>
        <end position="592"/>
    </location>
</feature>